<proteinExistence type="predicted"/>
<feature type="transmembrane region" description="Helical" evidence="1">
    <location>
        <begin position="48"/>
        <end position="71"/>
    </location>
</feature>
<keyword evidence="1" id="KW-0472">Membrane</keyword>
<keyword evidence="1" id="KW-0812">Transmembrane</keyword>
<sequence length="73" mass="8301">MHKFTQFLSLMIDHILVLCEWLVIITSNKLRHMLKTVQGVFKNEVGKVLQVIMIFALVLGIIIGIALGVHFDL</sequence>
<dbReference type="Proteomes" id="UP000635885">
    <property type="component" value="Unassembled WGS sequence"/>
</dbReference>
<evidence type="ECO:0000313" key="3">
    <source>
        <dbReference type="Proteomes" id="UP000635885"/>
    </source>
</evidence>
<protein>
    <submittedName>
        <fullName evidence="2">Uncharacterized protein</fullName>
    </submittedName>
</protein>
<feature type="transmembrane region" description="Helical" evidence="1">
    <location>
        <begin position="6"/>
        <end position="27"/>
    </location>
</feature>
<keyword evidence="3" id="KW-1185">Reference proteome</keyword>
<name>A0ABQ1N5W8_9BACT</name>
<evidence type="ECO:0000313" key="2">
    <source>
        <dbReference type="EMBL" id="GGC55151.1"/>
    </source>
</evidence>
<comment type="caution">
    <text evidence="2">The sequence shown here is derived from an EMBL/GenBank/DDBJ whole genome shotgun (WGS) entry which is preliminary data.</text>
</comment>
<accession>A0ABQ1N5W8</accession>
<organism evidence="2 3">
    <name type="scientific">Belliella aquatica</name>
    <dbReference type="NCBI Taxonomy" id="1323734"/>
    <lineage>
        <taxon>Bacteria</taxon>
        <taxon>Pseudomonadati</taxon>
        <taxon>Bacteroidota</taxon>
        <taxon>Cytophagia</taxon>
        <taxon>Cytophagales</taxon>
        <taxon>Cyclobacteriaceae</taxon>
        <taxon>Belliella</taxon>
    </lineage>
</organism>
<reference evidence="3" key="1">
    <citation type="journal article" date="2019" name="Int. J. Syst. Evol. Microbiol.">
        <title>The Global Catalogue of Microorganisms (GCM) 10K type strain sequencing project: providing services to taxonomists for standard genome sequencing and annotation.</title>
        <authorList>
            <consortium name="The Broad Institute Genomics Platform"/>
            <consortium name="The Broad Institute Genome Sequencing Center for Infectious Disease"/>
            <person name="Wu L."/>
            <person name="Ma J."/>
        </authorList>
    </citation>
    <scope>NUCLEOTIDE SEQUENCE [LARGE SCALE GENOMIC DNA]</scope>
    <source>
        <strain evidence="3">CGMCC 1.12479</strain>
    </source>
</reference>
<evidence type="ECO:0000256" key="1">
    <source>
        <dbReference type="SAM" id="Phobius"/>
    </source>
</evidence>
<dbReference type="EMBL" id="BMFD01000030">
    <property type="protein sequence ID" value="GGC55151.1"/>
    <property type="molecule type" value="Genomic_DNA"/>
</dbReference>
<gene>
    <name evidence="2" type="ORF">GCM10010993_36840</name>
</gene>
<keyword evidence="1" id="KW-1133">Transmembrane helix</keyword>